<evidence type="ECO:0000313" key="4">
    <source>
        <dbReference type="Ensembl" id="ENSFHEP00000017618.1"/>
    </source>
</evidence>
<keyword evidence="3" id="KW-0053">Apoptosis</keyword>
<dbReference type="GeneTree" id="ENSGT00940000154318"/>
<evidence type="ECO:0000256" key="2">
    <source>
        <dbReference type="ARBA" id="ARBA00022553"/>
    </source>
</evidence>
<protein>
    <submittedName>
        <fullName evidence="4">Apoptosis facilitator Bcl-2-like protein 14</fullName>
    </submittedName>
</protein>
<keyword evidence="5" id="KW-1185">Reference proteome</keyword>
<dbReference type="STRING" id="8078.ENSFHEP00000017618"/>
<dbReference type="PANTHER" id="PTHR14965:SF1">
    <property type="entry name" value="APOPTOSIS FACILITATOR BCL-2-LIKE PROTEIN 14"/>
    <property type="match status" value="1"/>
</dbReference>
<evidence type="ECO:0000313" key="5">
    <source>
        <dbReference type="Proteomes" id="UP000265000"/>
    </source>
</evidence>
<sequence>MLRYVWGRVNSYLSVKSCFLCSCSATQRPWQYFMKTVLLMAGSRRLKVNMESQQEPADVLRLLEEYCNLRSRPKIFYQSAGRPSYSLSRRTINRPLPSSQQYFFKVVADSPRDSEPVIKAQGPGGTEKTVPERLAQIADLAPITDQNLQTQDEIIRRLVQLLMTFGDDIEEKLKQNPALRQQLQNLNYGVFEKLTSTVQNLVAPSGRAAGSDPPAQKQRIAWAFEVTSRLSAVAVVHRRAVLNFGARYIEENHAGWLQQHGGWEEAFD</sequence>
<dbReference type="PROSITE" id="PS01258">
    <property type="entry name" value="BH2"/>
    <property type="match status" value="1"/>
</dbReference>
<dbReference type="InterPro" id="IPR020726">
    <property type="entry name" value="Bcl2_BH2_motif_CS"/>
</dbReference>
<dbReference type="SUPFAM" id="SSF56854">
    <property type="entry name" value="Bcl-2 inhibitors of programmed cell death"/>
    <property type="match status" value="1"/>
</dbReference>
<keyword evidence="2" id="KW-0597">Phosphoprotein</keyword>
<dbReference type="Gene3D" id="1.10.437.10">
    <property type="entry name" value="Blc2-like"/>
    <property type="match status" value="1"/>
</dbReference>
<dbReference type="Ensembl" id="ENSFHET00000026340.1">
    <property type="protein sequence ID" value="ENSFHEP00000017618.1"/>
    <property type="gene ID" value="ENSFHEG00000019352.1"/>
</dbReference>
<proteinExistence type="inferred from homology"/>
<evidence type="ECO:0000256" key="1">
    <source>
        <dbReference type="ARBA" id="ARBA00009458"/>
    </source>
</evidence>
<reference evidence="4" key="2">
    <citation type="submission" date="2025-09" db="UniProtKB">
        <authorList>
            <consortium name="Ensembl"/>
        </authorList>
    </citation>
    <scope>IDENTIFICATION</scope>
</reference>
<accession>A0A3Q2PUV5</accession>
<organism evidence="4 5">
    <name type="scientific">Fundulus heteroclitus</name>
    <name type="common">Killifish</name>
    <name type="synonym">Mummichog</name>
    <dbReference type="NCBI Taxonomy" id="8078"/>
    <lineage>
        <taxon>Eukaryota</taxon>
        <taxon>Metazoa</taxon>
        <taxon>Chordata</taxon>
        <taxon>Craniata</taxon>
        <taxon>Vertebrata</taxon>
        <taxon>Euteleostomi</taxon>
        <taxon>Actinopterygii</taxon>
        <taxon>Neopterygii</taxon>
        <taxon>Teleostei</taxon>
        <taxon>Neoteleostei</taxon>
        <taxon>Acanthomorphata</taxon>
        <taxon>Ovalentaria</taxon>
        <taxon>Atherinomorphae</taxon>
        <taxon>Cyprinodontiformes</taxon>
        <taxon>Fundulidae</taxon>
        <taxon>Fundulus</taxon>
    </lineage>
</organism>
<dbReference type="PANTHER" id="PTHR14965">
    <property type="entry name" value="SI:CH73-248E21.1"/>
    <property type="match status" value="1"/>
</dbReference>
<dbReference type="Proteomes" id="UP000265000">
    <property type="component" value="Unplaced"/>
</dbReference>
<reference evidence="4" key="1">
    <citation type="submission" date="2025-08" db="UniProtKB">
        <authorList>
            <consortium name="Ensembl"/>
        </authorList>
    </citation>
    <scope>IDENTIFICATION</scope>
</reference>
<dbReference type="GO" id="GO:0006915">
    <property type="term" value="P:apoptotic process"/>
    <property type="evidence" value="ECO:0007669"/>
    <property type="project" value="UniProtKB-KW"/>
</dbReference>
<dbReference type="PROSITE" id="PS50062">
    <property type="entry name" value="BCL2_FAMILY"/>
    <property type="match status" value="1"/>
</dbReference>
<dbReference type="AlphaFoldDB" id="A0A3Q2PUV5"/>
<dbReference type="GO" id="GO:2001236">
    <property type="term" value="P:regulation of extrinsic apoptotic signaling pathway"/>
    <property type="evidence" value="ECO:0007669"/>
    <property type="project" value="TreeGrafter"/>
</dbReference>
<dbReference type="InterPro" id="IPR036834">
    <property type="entry name" value="Bcl-2-like_sf"/>
</dbReference>
<dbReference type="InterPro" id="IPR002475">
    <property type="entry name" value="Bcl2-like"/>
</dbReference>
<name>A0A3Q2PUV5_FUNHE</name>
<evidence type="ECO:0000256" key="3">
    <source>
        <dbReference type="ARBA" id="ARBA00022703"/>
    </source>
</evidence>
<comment type="similarity">
    <text evidence="1">Belongs to the Bcl-2 family.</text>
</comment>